<dbReference type="Gene3D" id="2.60.40.790">
    <property type="match status" value="1"/>
</dbReference>
<protein>
    <submittedName>
        <fullName evidence="4">Hsp20/alpha crystallin family protein</fullName>
    </submittedName>
</protein>
<dbReference type="InterPro" id="IPR002068">
    <property type="entry name" value="A-crystallin/Hsp20_dom"/>
</dbReference>
<evidence type="ECO:0000259" key="3">
    <source>
        <dbReference type="PROSITE" id="PS01031"/>
    </source>
</evidence>
<reference evidence="4 5" key="1">
    <citation type="submission" date="2021-08" db="EMBL/GenBank/DDBJ databases">
        <title>WGS of actinomycetes from Thailand.</title>
        <authorList>
            <person name="Thawai C."/>
        </authorList>
    </citation>
    <scope>NUCLEOTIDE SEQUENCE [LARGE SCALE GENOMIC DNA]</scope>
    <source>
        <strain evidence="4 5">PLK6-54</strain>
    </source>
</reference>
<evidence type="ECO:0000256" key="2">
    <source>
        <dbReference type="RuleBase" id="RU003616"/>
    </source>
</evidence>
<dbReference type="InterPro" id="IPR008978">
    <property type="entry name" value="HSP20-like_chaperone"/>
</dbReference>
<feature type="domain" description="SHSP" evidence="3">
    <location>
        <begin position="26"/>
        <end position="139"/>
    </location>
</feature>
<dbReference type="PANTHER" id="PTHR11527">
    <property type="entry name" value="HEAT-SHOCK PROTEIN 20 FAMILY MEMBER"/>
    <property type="match status" value="1"/>
</dbReference>
<dbReference type="SUPFAM" id="SSF49764">
    <property type="entry name" value="HSP20-like chaperones"/>
    <property type="match status" value="1"/>
</dbReference>
<evidence type="ECO:0000256" key="1">
    <source>
        <dbReference type="PROSITE-ProRule" id="PRU00285"/>
    </source>
</evidence>
<dbReference type="RefSeq" id="WP_222965008.1">
    <property type="nucleotide sequence ID" value="NZ_JAINZZ010000028.1"/>
</dbReference>
<evidence type="ECO:0000313" key="5">
    <source>
        <dbReference type="Proteomes" id="UP000778578"/>
    </source>
</evidence>
<dbReference type="InterPro" id="IPR031107">
    <property type="entry name" value="Small_HSP"/>
</dbReference>
<sequence>MTSRQTERRPRWWPPFSEWFEDLPLDLRSGGEHPIRVEESREEGAYTVRAELPGVDPDKDIEITVDGGVLTVHAERAEEKKDKERSEFRYGSFTRSVQLPPGVDENDVTATYDNGVLTVTAPVPVPVRTEPHRVRITKE</sequence>
<dbReference type="CDD" id="cd06464">
    <property type="entry name" value="ACD_sHsps-like"/>
    <property type="match status" value="1"/>
</dbReference>
<accession>A0ABS7QEN2</accession>
<proteinExistence type="inferred from homology"/>
<dbReference type="Proteomes" id="UP000778578">
    <property type="component" value="Unassembled WGS sequence"/>
</dbReference>
<dbReference type="EMBL" id="JAINZZ010000028">
    <property type="protein sequence ID" value="MBY8880214.1"/>
    <property type="molecule type" value="Genomic_DNA"/>
</dbReference>
<name>A0ABS7QEN2_9ACTN</name>
<keyword evidence="5" id="KW-1185">Reference proteome</keyword>
<evidence type="ECO:0000313" key="4">
    <source>
        <dbReference type="EMBL" id="MBY8880214.1"/>
    </source>
</evidence>
<gene>
    <name evidence="4" type="ORF">K7862_21625</name>
</gene>
<comment type="similarity">
    <text evidence="1 2">Belongs to the small heat shock protein (HSP20) family.</text>
</comment>
<dbReference type="Pfam" id="PF00011">
    <property type="entry name" value="HSP20"/>
    <property type="match status" value="1"/>
</dbReference>
<comment type="caution">
    <text evidence="4">The sequence shown here is derived from an EMBL/GenBank/DDBJ whole genome shotgun (WGS) entry which is preliminary data.</text>
</comment>
<dbReference type="PROSITE" id="PS01031">
    <property type="entry name" value="SHSP"/>
    <property type="match status" value="1"/>
</dbReference>
<organism evidence="4 5">
    <name type="scientific">Actinacidiphila acidipaludis</name>
    <dbReference type="NCBI Taxonomy" id="2873382"/>
    <lineage>
        <taxon>Bacteria</taxon>
        <taxon>Bacillati</taxon>
        <taxon>Actinomycetota</taxon>
        <taxon>Actinomycetes</taxon>
        <taxon>Kitasatosporales</taxon>
        <taxon>Streptomycetaceae</taxon>
        <taxon>Actinacidiphila</taxon>
    </lineage>
</organism>